<proteinExistence type="predicted"/>
<evidence type="ECO:0000313" key="3">
    <source>
        <dbReference type="EMBL" id="RZC74045.1"/>
    </source>
</evidence>
<dbReference type="InterPro" id="IPR052107">
    <property type="entry name" value="HEAT6"/>
</dbReference>
<dbReference type="OrthoDB" id="422637at2759"/>
<accession>A0A4Y7KQ84</accession>
<evidence type="ECO:0000256" key="1">
    <source>
        <dbReference type="SAM" id="MobiDB-lite"/>
    </source>
</evidence>
<feature type="compositionally biased region" description="Polar residues" evidence="1">
    <location>
        <begin position="365"/>
        <end position="374"/>
    </location>
</feature>
<name>A0A4Y7KQ84_PAPSO</name>
<dbReference type="AlphaFoldDB" id="A0A4Y7KQ84"/>
<feature type="compositionally biased region" description="Basic and acidic residues" evidence="1">
    <location>
        <begin position="377"/>
        <end position="389"/>
    </location>
</feature>
<feature type="compositionally biased region" description="Basic and acidic residues" evidence="1">
    <location>
        <begin position="327"/>
        <end position="338"/>
    </location>
</feature>
<evidence type="ECO:0000259" key="2">
    <source>
        <dbReference type="Pfam" id="PF13251"/>
    </source>
</evidence>
<dbReference type="EMBL" id="CM010722">
    <property type="protein sequence ID" value="RZC74045.1"/>
    <property type="molecule type" value="Genomic_DNA"/>
</dbReference>
<dbReference type="Pfam" id="PF13251">
    <property type="entry name" value="DUF4042"/>
    <property type="match status" value="1"/>
</dbReference>
<dbReference type="Proteomes" id="UP000316621">
    <property type="component" value="Chromosome 8"/>
</dbReference>
<dbReference type="PANTHER" id="PTHR13366:SF0">
    <property type="entry name" value="HEAT REPEAT-CONTAINING PROTEIN 6"/>
    <property type="match status" value="1"/>
</dbReference>
<feature type="domain" description="DUF4042" evidence="2">
    <location>
        <begin position="397"/>
        <end position="581"/>
    </location>
</feature>
<gene>
    <name evidence="3" type="ORF">C5167_049528</name>
</gene>
<organism evidence="3 4">
    <name type="scientific">Papaver somniferum</name>
    <name type="common">Opium poppy</name>
    <dbReference type="NCBI Taxonomy" id="3469"/>
    <lineage>
        <taxon>Eukaryota</taxon>
        <taxon>Viridiplantae</taxon>
        <taxon>Streptophyta</taxon>
        <taxon>Embryophyta</taxon>
        <taxon>Tracheophyta</taxon>
        <taxon>Spermatophyta</taxon>
        <taxon>Magnoliopsida</taxon>
        <taxon>Ranunculales</taxon>
        <taxon>Papaveraceae</taxon>
        <taxon>Papaveroideae</taxon>
        <taxon>Papaver</taxon>
    </lineage>
</organism>
<dbReference type="InterPro" id="IPR016024">
    <property type="entry name" value="ARM-type_fold"/>
</dbReference>
<dbReference type="Gramene" id="RZC74045">
    <property type="protein sequence ID" value="RZC74045"/>
    <property type="gene ID" value="C5167_049528"/>
</dbReference>
<dbReference type="InterPro" id="IPR025283">
    <property type="entry name" value="DUF4042"/>
</dbReference>
<feature type="region of interest" description="Disordered" evidence="1">
    <location>
        <begin position="318"/>
        <end position="389"/>
    </location>
</feature>
<evidence type="ECO:0000313" key="4">
    <source>
        <dbReference type="Proteomes" id="UP000316621"/>
    </source>
</evidence>
<reference evidence="3 4" key="1">
    <citation type="journal article" date="2018" name="Science">
        <title>The opium poppy genome and morphinan production.</title>
        <authorList>
            <person name="Guo L."/>
            <person name="Winzer T."/>
            <person name="Yang X."/>
            <person name="Li Y."/>
            <person name="Ning Z."/>
            <person name="He Z."/>
            <person name="Teodor R."/>
            <person name="Lu Y."/>
            <person name="Bowser T.A."/>
            <person name="Graham I.A."/>
            <person name="Ye K."/>
        </authorList>
    </citation>
    <scope>NUCLEOTIDE SEQUENCE [LARGE SCALE GENOMIC DNA]</scope>
    <source>
        <strain evidence="4">cv. HN1</strain>
        <tissue evidence="3">Leaves</tissue>
    </source>
</reference>
<dbReference type="OMA" id="INSNFDR"/>
<sequence>MMTTTTANPVRSWRTEFLTLRDETLTSPPQTSLSSLLQNLVFSHSHSLMEALKDLSSNEVTSDIKLLVELAKNSDENVTDIYVHTCHLIHGVISRVTLEINSSFWSIMLDFLGKVLQHFLGKSDSQIVSPGNAVRLKASMEIVHILRYLADRNSRKCALPENTQLIKLLLLAVACLHAELFSSPYSNGNQRYYVSDTGNKICKSKNPWEVHTVVFVMIGEVHARMGTPVSLEIWQLTLEGLRKVMDSLAAKNSLVEDSLMSRFYTSLLQCLHLVLSEPKVSLSEHVPGFVATLRMFFMYGLTNRPSLAGRNTIHKELSSVTLTHKTRSPESTKNESGRYRPPHLRKREGTSSTSSKSWDSRSFSDNETSMLGFTSSDSEHSDSEGSGKDMDYFQSSKARIAAIICVQDICQAEPKSLTSHCTMLLPTSDVLHPRKYEANLMTCLLFDPVIKTRITAASTLATILNGVSSFFLQVAEYKETTKRGSYTALSSSLGQILMQLHTGVLHMVQHETHSGLLASSFKVLMLLIAATPYARMPGDLLPSVVSCVQTRMMKGFQSRTDQNGLMVTALGCLGAAFSTSPPSSQLKDILQEGISAGVTVAEGRQSVLAMIFQFSERVTNPTISFEALQVLRAVSHNYPNIMVACWRQVSAITFELLNVATPDVPIPEGLTTLSRGDVGIPAGPLTERCTMAAVKVLDECLRAISGFRGTEDLLDDRSLDTPFTSDRTRVKKISSAPSHGLDISKFDHLADSTGNEQWCEAIEKHLPLILRQRSPMVRAAAVTCFAGITSYVFFSLVKEKQDLILSSSIRMALHDEVASVRSAACRAIGVIACFPQISYRTEILDTFIHACEKNTHDPLVSVRITASWALANICDALRHRVSDLEEFSEDLRTDSQRIDLLADCALRLTKDNDKIKSNAVRALGNLSRFVRFSKSTTIQNGATGFVDSSLAKPRADMPPPKSDPIACHSSQASFSISVLAPLGDSDWLGKMVQAFVSCVTTGNVKVQWNVCHALSNLFLNETLRFEDMVWAPSVFSILLLLVRDSSNYKIRIHAAAALAVPGSVSDYGSSFSDVIQGLEHVLETLGSDQISAASSFKYRDALEKQLTSTNLHVLGLASSTEHQPLKEFLVKKASFLEEWLKLVCSSLMDTSDQLADGATSAENQNDISLSFIQKKEMISRTIRSLIEVYEGSNHEAIAKRFGKLIDCISKVAPVACFSV</sequence>
<dbReference type="Gene3D" id="1.25.10.10">
    <property type="entry name" value="Leucine-rich Repeat Variant"/>
    <property type="match status" value="3"/>
</dbReference>
<dbReference type="PANTHER" id="PTHR13366">
    <property type="entry name" value="MALARIA ANTIGEN-RELATED"/>
    <property type="match status" value="1"/>
</dbReference>
<dbReference type="SUPFAM" id="SSF48371">
    <property type="entry name" value="ARM repeat"/>
    <property type="match status" value="1"/>
</dbReference>
<dbReference type="InterPro" id="IPR011989">
    <property type="entry name" value="ARM-like"/>
</dbReference>
<protein>
    <recommendedName>
        <fullName evidence="2">DUF4042 domain-containing protein</fullName>
    </recommendedName>
</protein>
<keyword evidence="4" id="KW-1185">Reference proteome</keyword>